<dbReference type="InterPro" id="IPR005530">
    <property type="entry name" value="SPW"/>
</dbReference>
<keyword evidence="1" id="KW-0472">Membrane</keyword>
<evidence type="ECO:0000259" key="2">
    <source>
        <dbReference type="Pfam" id="PF03779"/>
    </source>
</evidence>
<keyword evidence="4" id="KW-1185">Reference proteome</keyword>
<evidence type="ECO:0000256" key="1">
    <source>
        <dbReference type="SAM" id="Phobius"/>
    </source>
</evidence>
<feature type="transmembrane region" description="Helical" evidence="1">
    <location>
        <begin position="82"/>
        <end position="102"/>
    </location>
</feature>
<gene>
    <name evidence="3" type="ORF">SK069_11070</name>
</gene>
<protein>
    <submittedName>
        <fullName evidence="3">SPW repeat protein</fullName>
    </submittedName>
</protein>
<dbReference type="EMBL" id="JAXAVX010000004">
    <property type="protein sequence ID" value="MDX8152137.1"/>
    <property type="molecule type" value="Genomic_DNA"/>
</dbReference>
<proteinExistence type="predicted"/>
<accession>A0ABU4VJX3</accession>
<evidence type="ECO:0000313" key="4">
    <source>
        <dbReference type="Proteomes" id="UP001277761"/>
    </source>
</evidence>
<evidence type="ECO:0000313" key="3">
    <source>
        <dbReference type="EMBL" id="MDX8152137.1"/>
    </source>
</evidence>
<dbReference type="Proteomes" id="UP001277761">
    <property type="component" value="Unassembled WGS sequence"/>
</dbReference>
<feature type="transmembrane region" description="Helical" evidence="1">
    <location>
        <begin position="52"/>
        <end position="70"/>
    </location>
</feature>
<name>A0ABU4VJX3_9ACTN</name>
<feature type="domain" description="SPW repeat-containing integral membrane" evidence="2">
    <location>
        <begin position="23"/>
        <end position="119"/>
    </location>
</feature>
<sequence length="136" mass="14405">MATSYGDTARARPHRPIPVAVHALMELPLAALAIAGPWLFGFSDDDTARVASIVAGALIALVAMTTRWRLSLVKLVPLRGHAYLDIGLGLALVLAPFVLGYADETGALILHLVLGLGLLTSAPMTNWRTEDQVEPG</sequence>
<dbReference type="Pfam" id="PF03779">
    <property type="entry name" value="SPW"/>
    <property type="match status" value="1"/>
</dbReference>
<feature type="transmembrane region" description="Helical" evidence="1">
    <location>
        <begin position="20"/>
        <end position="40"/>
    </location>
</feature>
<comment type="caution">
    <text evidence="3">The sequence shown here is derived from an EMBL/GenBank/DDBJ whole genome shotgun (WGS) entry which is preliminary data.</text>
</comment>
<reference evidence="3 4" key="1">
    <citation type="submission" date="2023-11" db="EMBL/GenBank/DDBJ databases">
        <authorList>
            <person name="Xu M."/>
            <person name="Jiang T."/>
        </authorList>
    </citation>
    <scope>NUCLEOTIDE SEQUENCE [LARGE SCALE GENOMIC DNA]</scope>
    <source>
        <strain evidence="3 4">SD</strain>
    </source>
</reference>
<organism evidence="3 4">
    <name type="scientific">Patulibacter brassicae</name>
    <dbReference type="NCBI Taxonomy" id="1705717"/>
    <lineage>
        <taxon>Bacteria</taxon>
        <taxon>Bacillati</taxon>
        <taxon>Actinomycetota</taxon>
        <taxon>Thermoleophilia</taxon>
        <taxon>Solirubrobacterales</taxon>
        <taxon>Patulibacteraceae</taxon>
        <taxon>Patulibacter</taxon>
    </lineage>
</organism>
<keyword evidence="1" id="KW-1133">Transmembrane helix</keyword>
<keyword evidence="1" id="KW-0812">Transmembrane</keyword>
<feature type="transmembrane region" description="Helical" evidence="1">
    <location>
        <begin position="108"/>
        <end position="127"/>
    </location>
</feature>
<dbReference type="RefSeq" id="WP_319954292.1">
    <property type="nucleotide sequence ID" value="NZ_JAXAVX010000004.1"/>
</dbReference>